<dbReference type="GO" id="GO:0000932">
    <property type="term" value="C:P-body"/>
    <property type="evidence" value="ECO:0000318"/>
    <property type="project" value="GO_Central"/>
</dbReference>
<keyword evidence="3" id="KW-1185">Reference proteome</keyword>
<feature type="region of interest" description="Disordered" evidence="1">
    <location>
        <begin position="74"/>
        <end position="113"/>
    </location>
</feature>
<dbReference type="GO" id="GO:0003676">
    <property type="term" value="F:nucleic acid binding"/>
    <property type="evidence" value="ECO:0007669"/>
    <property type="project" value="InterPro"/>
</dbReference>
<name>A0A2A6BK68_PRIPA</name>
<evidence type="ECO:0000313" key="3">
    <source>
        <dbReference type="Proteomes" id="UP000005239"/>
    </source>
</evidence>
<feature type="compositionally biased region" description="Acidic residues" evidence="1">
    <location>
        <begin position="169"/>
        <end position="197"/>
    </location>
</feature>
<dbReference type="SUPFAM" id="SSF53098">
    <property type="entry name" value="Ribonuclease H-like"/>
    <property type="match status" value="1"/>
</dbReference>
<reference evidence="2" key="2">
    <citation type="submission" date="2022-06" db="UniProtKB">
        <authorList>
            <consortium name="EnsemblMetazoa"/>
        </authorList>
    </citation>
    <scope>IDENTIFICATION</scope>
    <source>
        <strain evidence="2">PS312</strain>
    </source>
</reference>
<dbReference type="AlphaFoldDB" id="A0A2A6BK68"/>
<dbReference type="PANTHER" id="PTHR10797">
    <property type="entry name" value="CCR4-NOT TRANSCRIPTION COMPLEX SUBUNIT"/>
    <property type="match status" value="1"/>
</dbReference>
<organism evidence="2 3">
    <name type="scientific">Pristionchus pacificus</name>
    <name type="common">Parasitic nematode worm</name>
    <dbReference type="NCBI Taxonomy" id="54126"/>
    <lineage>
        <taxon>Eukaryota</taxon>
        <taxon>Metazoa</taxon>
        <taxon>Ecdysozoa</taxon>
        <taxon>Nematoda</taxon>
        <taxon>Chromadorea</taxon>
        <taxon>Rhabditida</taxon>
        <taxon>Rhabditina</taxon>
        <taxon>Diplogasteromorpha</taxon>
        <taxon>Diplogasteroidea</taxon>
        <taxon>Neodiplogasteridae</taxon>
        <taxon>Pristionchus</taxon>
    </lineage>
</organism>
<dbReference type="OrthoDB" id="1164111at2759"/>
<feature type="compositionally biased region" description="Basic residues" evidence="1">
    <location>
        <begin position="87"/>
        <end position="110"/>
    </location>
</feature>
<evidence type="ECO:0000313" key="2">
    <source>
        <dbReference type="EnsemblMetazoa" id="PPA02801.1"/>
    </source>
</evidence>
<dbReference type="InterPro" id="IPR036397">
    <property type="entry name" value="RNaseH_sf"/>
</dbReference>
<accession>A0A8R1Y7M9</accession>
<feature type="compositionally biased region" description="Polar residues" evidence="1">
    <location>
        <begin position="395"/>
        <end position="411"/>
    </location>
</feature>
<dbReference type="InterPro" id="IPR012337">
    <property type="entry name" value="RNaseH-like_sf"/>
</dbReference>
<dbReference type="GO" id="GO:0004535">
    <property type="term" value="F:poly(A)-specific ribonuclease activity"/>
    <property type="evidence" value="ECO:0000318"/>
    <property type="project" value="GO_Central"/>
</dbReference>
<dbReference type="Gene3D" id="3.30.420.10">
    <property type="entry name" value="Ribonuclease H-like superfamily/Ribonuclease H"/>
    <property type="match status" value="1"/>
</dbReference>
<feature type="region of interest" description="Disordered" evidence="1">
    <location>
        <begin position="392"/>
        <end position="413"/>
    </location>
</feature>
<dbReference type="Proteomes" id="UP000005239">
    <property type="component" value="Unassembled WGS sequence"/>
</dbReference>
<protein>
    <submittedName>
        <fullName evidence="2">Uncharacterized protein</fullName>
    </submittedName>
</protein>
<gene>
    <name evidence="2" type="primary">WBGene00092355</name>
</gene>
<dbReference type="InterPro" id="IPR039637">
    <property type="entry name" value="CNOT7/CNOT8/Pop2"/>
</dbReference>
<accession>A0A2A6BK68</accession>
<dbReference type="EnsemblMetazoa" id="PPA02801.1">
    <property type="protein sequence ID" value="PPA02801.1"/>
    <property type="gene ID" value="WBGene00092355"/>
</dbReference>
<sequence>MTTKLFYYTKYNQYGLAPPQFINEADHNGKKSGAAYSFRLYKDGHKNRKDVMWPLYKRLVDTTIDPTELFGPDGKRLPALYQPPPPKKQRKTAKTVRRKVVGAKSSTKKSRVIDQKIRKVSLRTRGYTMDDIDLTVDGAPSSRNGKRKHDHEDDVDAPAMKREKNDTAEREDEEEEEEEREEEEQDLTLSNDGEETFESTAGRANEESIQEVGDTAVDDTVDITEDGNDDTEEDIIMEPLSANEAAFKNVNELLSEKEKEILECQDKDTQLHIELRRISDAISKNNDETKKKREEERALRDQRDKIQLRVQKEREEVARKRAAEATSKKNEKTTKRVEEAINAASLAVEEQPDLLSMVDAGRMLEAMEEGGAQATPTVTANATTVKMEEGRVEAQENNQPADSPPGFSSISGALEASPIMNGAPAQISVLPVQFHDVWASNVEDEFNKMRTLNDCPYVAMDTEFPGVAATPLGQFKSKVGFALVNDKGELSPSGDVWQFNFMFSLGEDMFSQESVDMLRHAGTDFDRLQTDGISIDVFGELLTTSGVIVDDRITWITFPAGYDFGYLFKTISLKKLPDSMDQSEGNELCDMCDSFPLRFWALQDDLKNAVFLGNSEQEGREVCNIGMEKGVNVASFHRINVTTEDMPGNLFALSSIYKKEGEDDEFMPWMVRVDGGESYWPQWRLVKEDRSQYGERFALILRKINQEDDQLKSVDVSWVSGPPGSFRILQKKSIKVPTGAKLFYAEELEELTDHNYNLAASQAFMHTETRRS</sequence>
<feature type="compositionally biased region" description="Basic and acidic residues" evidence="1">
    <location>
        <begin position="159"/>
        <end position="168"/>
    </location>
</feature>
<dbReference type="GO" id="GO:0000288">
    <property type="term" value="P:nuclear-transcribed mRNA catabolic process, deadenylation-dependent decay"/>
    <property type="evidence" value="ECO:0000318"/>
    <property type="project" value="GO_Central"/>
</dbReference>
<feature type="region of interest" description="Disordered" evidence="1">
    <location>
        <begin position="132"/>
        <end position="232"/>
    </location>
</feature>
<evidence type="ECO:0000256" key="1">
    <source>
        <dbReference type="SAM" id="MobiDB-lite"/>
    </source>
</evidence>
<proteinExistence type="predicted"/>
<reference evidence="3" key="1">
    <citation type="journal article" date="2008" name="Nat. Genet.">
        <title>The Pristionchus pacificus genome provides a unique perspective on nematode lifestyle and parasitism.</title>
        <authorList>
            <person name="Dieterich C."/>
            <person name="Clifton S.W."/>
            <person name="Schuster L.N."/>
            <person name="Chinwalla A."/>
            <person name="Delehaunty K."/>
            <person name="Dinkelacker I."/>
            <person name="Fulton L."/>
            <person name="Fulton R."/>
            <person name="Godfrey J."/>
            <person name="Minx P."/>
            <person name="Mitreva M."/>
            <person name="Roeseler W."/>
            <person name="Tian H."/>
            <person name="Witte H."/>
            <person name="Yang S.P."/>
            <person name="Wilson R.K."/>
            <person name="Sommer R.J."/>
        </authorList>
    </citation>
    <scope>NUCLEOTIDE SEQUENCE [LARGE SCALE GENOMIC DNA]</scope>
    <source>
        <strain evidence="3">PS312</strain>
    </source>
</reference>
<feature type="compositionally biased region" description="Acidic residues" evidence="1">
    <location>
        <begin position="216"/>
        <end position="232"/>
    </location>
</feature>
<dbReference type="GO" id="GO:0030015">
    <property type="term" value="C:CCR4-NOT core complex"/>
    <property type="evidence" value="ECO:0000318"/>
    <property type="project" value="GO_Central"/>
</dbReference>
<feature type="region of interest" description="Disordered" evidence="1">
    <location>
        <begin position="281"/>
        <end position="302"/>
    </location>
</feature>